<dbReference type="OrthoDB" id="6513042at2759"/>
<dbReference type="STRING" id="7260.B4MJN4"/>
<evidence type="ECO:0000256" key="11">
    <source>
        <dbReference type="ARBA" id="ARBA00048432"/>
    </source>
</evidence>
<keyword evidence="14" id="KW-1185">Reference proteome</keyword>
<accession>B4MJN4</accession>
<evidence type="ECO:0000256" key="9">
    <source>
        <dbReference type="ARBA" id="ARBA00023158"/>
    </source>
</evidence>
<dbReference type="GO" id="GO:0005737">
    <property type="term" value="C:cytoplasm"/>
    <property type="evidence" value="ECO:0007669"/>
    <property type="project" value="UniProtKB-SubCell"/>
</dbReference>
<keyword evidence="5" id="KW-0547">Nucleotide-binding</keyword>
<dbReference type="SUPFAM" id="SSF52540">
    <property type="entry name" value="P-loop containing nucleoside triphosphate hydrolases"/>
    <property type="match status" value="1"/>
</dbReference>
<evidence type="ECO:0000256" key="7">
    <source>
        <dbReference type="ARBA" id="ARBA00022806"/>
    </source>
</evidence>
<dbReference type="Gene3D" id="3.40.50.300">
    <property type="entry name" value="P-loop containing nucleotide triphosphate hydrolases"/>
    <property type="match status" value="2"/>
</dbReference>
<dbReference type="PANTHER" id="PTHR45418">
    <property type="entry name" value="CANCER/TESTIS ANTIGEN 55"/>
    <property type="match status" value="1"/>
</dbReference>
<evidence type="ECO:0000256" key="4">
    <source>
        <dbReference type="ARBA" id="ARBA00022490"/>
    </source>
</evidence>
<dbReference type="InterPro" id="IPR014001">
    <property type="entry name" value="Helicase_ATP-bd"/>
</dbReference>
<dbReference type="InterPro" id="IPR049079">
    <property type="entry name" value="Mov-10_helical"/>
</dbReference>
<dbReference type="InterPro" id="IPR027417">
    <property type="entry name" value="P-loop_NTPase"/>
</dbReference>
<keyword evidence="6" id="KW-0378">Hydrolase</keyword>
<dbReference type="EMBL" id="CH963846">
    <property type="protein sequence ID" value="EDW72323.2"/>
    <property type="molecule type" value="Genomic_DNA"/>
</dbReference>
<dbReference type="KEGG" id="dwi:6638155"/>
<dbReference type="GO" id="GO:0003678">
    <property type="term" value="F:DNA helicase activity"/>
    <property type="evidence" value="ECO:0007669"/>
    <property type="project" value="UniProtKB-EC"/>
</dbReference>
<dbReference type="CDD" id="cd18808">
    <property type="entry name" value="SF1_C_Upf1"/>
    <property type="match status" value="1"/>
</dbReference>
<dbReference type="InterPro" id="IPR041679">
    <property type="entry name" value="DNA2/NAM7-like_C"/>
</dbReference>
<dbReference type="AlphaFoldDB" id="B4MJN4"/>
<comment type="catalytic activity">
    <reaction evidence="11">
        <text>ATP + H2O = ADP + phosphate + H(+)</text>
        <dbReference type="Rhea" id="RHEA:13065"/>
        <dbReference type="ChEBI" id="CHEBI:15377"/>
        <dbReference type="ChEBI" id="CHEBI:15378"/>
        <dbReference type="ChEBI" id="CHEBI:30616"/>
        <dbReference type="ChEBI" id="CHEBI:43474"/>
        <dbReference type="ChEBI" id="CHEBI:456216"/>
        <dbReference type="EC" id="3.6.4.12"/>
    </reaction>
    <physiologicalReaction direction="left-to-right" evidence="11">
        <dbReference type="Rhea" id="RHEA:13066"/>
    </physiologicalReaction>
</comment>
<dbReference type="CDD" id="cd18078">
    <property type="entry name" value="DEXXQc_Mov10L1"/>
    <property type="match status" value="1"/>
</dbReference>
<dbReference type="HOGENOM" id="CLU_001666_3_0_1"/>
<evidence type="ECO:0000256" key="5">
    <source>
        <dbReference type="ARBA" id="ARBA00022741"/>
    </source>
</evidence>
<dbReference type="InterPro" id="IPR049080">
    <property type="entry name" value="MOV-10-like_beta-barrel"/>
</dbReference>
<dbReference type="Proteomes" id="UP000007798">
    <property type="component" value="Unassembled WGS sequence"/>
</dbReference>
<evidence type="ECO:0000259" key="12">
    <source>
        <dbReference type="PROSITE" id="PS51192"/>
    </source>
</evidence>
<dbReference type="GO" id="GO:0005524">
    <property type="term" value="F:ATP binding"/>
    <property type="evidence" value="ECO:0007669"/>
    <property type="project" value="UniProtKB-KW"/>
</dbReference>
<dbReference type="GO" id="GO:0031047">
    <property type="term" value="P:regulatory ncRNA-mediated gene silencing"/>
    <property type="evidence" value="ECO:0007669"/>
    <property type="project" value="UniProtKB-KW"/>
</dbReference>
<evidence type="ECO:0000256" key="8">
    <source>
        <dbReference type="ARBA" id="ARBA00022840"/>
    </source>
</evidence>
<gene>
    <name evidence="13" type="primary">Dwil\GK20777</name>
    <name evidence="13" type="ORF">Dwil_GK20777</name>
</gene>
<dbReference type="InterPro" id="IPR047187">
    <property type="entry name" value="SF1_C_Upf1"/>
</dbReference>
<proteinExistence type="inferred from homology"/>
<dbReference type="Pfam" id="PF13087">
    <property type="entry name" value="AAA_12"/>
    <property type="match status" value="1"/>
</dbReference>
<dbReference type="Pfam" id="PF21635">
    <property type="entry name" value="Mov-10_helical"/>
    <property type="match status" value="1"/>
</dbReference>
<organism evidence="13 14">
    <name type="scientific">Drosophila willistoni</name>
    <name type="common">Fruit fly</name>
    <dbReference type="NCBI Taxonomy" id="7260"/>
    <lineage>
        <taxon>Eukaryota</taxon>
        <taxon>Metazoa</taxon>
        <taxon>Ecdysozoa</taxon>
        <taxon>Arthropoda</taxon>
        <taxon>Hexapoda</taxon>
        <taxon>Insecta</taxon>
        <taxon>Pterygota</taxon>
        <taxon>Neoptera</taxon>
        <taxon>Endopterygota</taxon>
        <taxon>Diptera</taxon>
        <taxon>Brachycera</taxon>
        <taxon>Muscomorpha</taxon>
        <taxon>Ephydroidea</taxon>
        <taxon>Drosophilidae</taxon>
        <taxon>Drosophila</taxon>
        <taxon>Sophophora</taxon>
    </lineage>
</organism>
<comment type="catalytic activity">
    <reaction evidence="10">
        <text>ATP + H2O = ADP + phosphate + H(+)</text>
        <dbReference type="Rhea" id="RHEA:13065"/>
        <dbReference type="ChEBI" id="CHEBI:15377"/>
        <dbReference type="ChEBI" id="CHEBI:15378"/>
        <dbReference type="ChEBI" id="CHEBI:30616"/>
        <dbReference type="ChEBI" id="CHEBI:43474"/>
        <dbReference type="ChEBI" id="CHEBI:456216"/>
        <dbReference type="EC" id="3.6.4.13"/>
    </reaction>
</comment>
<keyword evidence="8" id="KW-0067">ATP-binding</keyword>
<protein>
    <recommendedName>
        <fullName evidence="3">RNA helicase</fullName>
        <ecNumber evidence="3">3.6.4.13</ecNumber>
    </recommendedName>
</protein>
<name>B4MJN4_DROWI</name>
<dbReference type="Pfam" id="PF21634">
    <property type="entry name" value="MOV-10_beta-barrel"/>
    <property type="match status" value="1"/>
</dbReference>
<keyword evidence="4" id="KW-0963">Cytoplasm</keyword>
<comment type="subcellular location">
    <subcellularLocation>
        <location evidence="1">Cytoplasm</location>
    </subcellularLocation>
</comment>
<comment type="similarity">
    <text evidence="2">Belongs to the DNA2/NAM7 helicase family. SDE3 subfamily.</text>
</comment>
<dbReference type="InParanoid" id="B4MJN4"/>
<dbReference type="EC" id="3.6.4.13" evidence="3"/>
<dbReference type="PROSITE" id="PS51192">
    <property type="entry name" value="HELICASE_ATP_BIND_1"/>
    <property type="match status" value="1"/>
</dbReference>
<keyword evidence="9" id="KW-0943">RNA-mediated gene silencing</keyword>
<evidence type="ECO:0000256" key="1">
    <source>
        <dbReference type="ARBA" id="ARBA00004496"/>
    </source>
</evidence>
<reference evidence="13 14" key="1">
    <citation type="journal article" date="2007" name="Nature">
        <title>Evolution of genes and genomes on the Drosophila phylogeny.</title>
        <authorList>
            <consortium name="Drosophila 12 Genomes Consortium"/>
            <person name="Clark A.G."/>
            <person name="Eisen M.B."/>
            <person name="Smith D.R."/>
            <person name="Bergman C.M."/>
            <person name="Oliver B."/>
            <person name="Markow T.A."/>
            <person name="Kaufman T.C."/>
            <person name="Kellis M."/>
            <person name="Gelbart W."/>
            <person name="Iyer V.N."/>
            <person name="Pollard D.A."/>
            <person name="Sackton T.B."/>
            <person name="Larracuente A.M."/>
            <person name="Singh N.D."/>
            <person name="Abad J.P."/>
            <person name="Abt D.N."/>
            <person name="Adryan B."/>
            <person name="Aguade M."/>
            <person name="Akashi H."/>
            <person name="Anderson W.W."/>
            <person name="Aquadro C.F."/>
            <person name="Ardell D.H."/>
            <person name="Arguello R."/>
            <person name="Artieri C.G."/>
            <person name="Barbash D.A."/>
            <person name="Barker D."/>
            <person name="Barsanti P."/>
            <person name="Batterham P."/>
            <person name="Batzoglou S."/>
            <person name="Begun D."/>
            <person name="Bhutkar A."/>
            <person name="Blanco E."/>
            <person name="Bosak S.A."/>
            <person name="Bradley R.K."/>
            <person name="Brand A.D."/>
            <person name="Brent M.R."/>
            <person name="Brooks A.N."/>
            <person name="Brown R.H."/>
            <person name="Butlin R.K."/>
            <person name="Caggese C."/>
            <person name="Calvi B.R."/>
            <person name="Bernardo de Carvalho A."/>
            <person name="Caspi A."/>
            <person name="Castrezana S."/>
            <person name="Celniker S.E."/>
            <person name="Chang J.L."/>
            <person name="Chapple C."/>
            <person name="Chatterji S."/>
            <person name="Chinwalla A."/>
            <person name="Civetta A."/>
            <person name="Clifton S.W."/>
            <person name="Comeron J.M."/>
            <person name="Costello J.C."/>
            <person name="Coyne J.A."/>
            <person name="Daub J."/>
            <person name="David R.G."/>
            <person name="Delcher A.L."/>
            <person name="Delehaunty K."/>
            <person name="Do C.B."/>
            <person name="Ebling H."/>
            <person name="Edwards K."/>
            <person name="Eickbush T."/>
            <person name="Evans J.D."/>
            <person name="Filipski A."/>
            <person name="Findeiss S."/>
            <person name="Freyhult E."/>
            <person name="Fulton L."/>
            <person name="Fulton R."/>
            <person name="Garcia A.C."/>
            <person name="Gardiner A."/>
            <person name="Garfield D.A."/>
            <person name="Garvin B.E."/>
            <person name="Gibson G."/>
            <person name="Gilbert D."/>
            <person name="Gnerre S."/>
            <person name="Godfrey J."/>
            <person name="Good R."/>
            <person name="Gotea V."/>
            <person name="Gravely B."/>
            <person name="Greenberg A.J."/>
            <person name="Griffiths-Jones S."/>
            <person name="Gross S."/>
            <person name="Guigo R."/>
            <person name="Gustafson E.A."/>
            <person name="Haerty W."/>
            <person name="Hahn M.W."/>
            <person name="Halligan D.L."/>
            <person name="Halpern A.L."/>
            <person name="Halter G.M."/>
            <person name="Han M.V."/>
            <person name="Heger A."/>
            <person name="Hillier L."/>
            <person name="Hinrichs A.S."/>
            <person name="Holmes I."/>
            <person name="Hoskins R.A."/>
            <person name="Hubisz M.J."/>
            <person name="Hultmark D."/>
            <person name="Huntley M.A."/>
            <person name="Jaffe D.B."/>
            <person name="Jagadeeshan S."/>
            <person name="Jeck W.R."/>
            <person name="Johnson J."/>
            <person name="Jones C.D."/>
            <person name="Jordan W.C."/>
            <person name="Karpen G.H."/>
            <person name="Kataoka E."/>
            <person name="Keightley P.D."/>
            <person name="Kheradpour P."/>
            <person name="Kirkness E.F."/>
            <person name="Koerich L.B."/>
            <person name="Kristiansen K."/>
            <person name="Kudrna D."/>
            <person name="Kulathinal R.J."/>
            <person name="Kumar S."/>
            <person name="Kwok R."/>
            <person name="Lander E."/>
            <person name="Langley C.H."/>
            <person name="Lapoint R."/>
            <person name="Lazzaro B.P."/>
            <person name="Lee S.J."/>
            <person name="Levesque L."/>
            <person name="Li R."/>
            <person name="Lin C.F."/>
            <person name="Lin M.F."/>
            <person name="Lindblad-Toh K."/>
            <person name="Llopart A."/>
            <person name="Long M."/>
            <person name="Low L."/>
            <person name="Lozovsky E."/>
            <person name="Lu J."/>
            <person name="Luo M."/>
            <person name="Machado C.A."/>
            <person name="Makalowski W."/>
            <person name="Marzo M."/>
            <person name="Matsuda M."/>
            <person name="Matzkin L."/>
            <person name="McAllister B."/>
            <person name="McBride C.S."/>
            <person name="McKernan B."/>
            <person name="McKernan K."/>
            <person name="Mendez-Lago M."/>
            <person name="Minx P."/>
            <person name="Mollenhauer M.U."/>
            <person name="Montooth K."/>
            <person name="Mount S.M."/>
            <person name="Mu X."/>
            <person name="Myers E."/>
            <person name="Negre B."/>
            <person name="Newfeld S."/>
            <person name="Nielsen R."/>
            <person name="Noor M.A."/>
            <person name="O'Grady P."/>
            <person name="Pachter L."/>
            <person name="Papaceit M."/>
            <person name="Parisi M.J."/>
            <person name="Parisi M."/>
            <person name="Parts L."/>
            <person name="Pedersen J.S."/>
            <person name="Pesole G."/>
            <person name="Phillippy A.M."/>
            <person name="Ponting C.P."/>
            <person name="Pop M."/>
            <person name="Porcelli D."/>
            <person name="Powell J.R."/>
            <person name="Prohaska S."/>
            <person name="Pruitt K."/>
            <person name="Puig M."/>
            <person name="Quesneville H."/>
            <person name="Ram K.R."/>
            <person name="Rand D."/>
            <person name="Rasmussen M.D."/>
            <person name="Reed L.K."/>
            <person name="Reenan R."/>
            <person name="Reily A."/>
            <person name="Remington K.A."/>
            <person name="Rieger T.T."/>
            <person name="Ritchie M.G."/>
            <person name="Robin C."/>
            <person name="Rogers Y.H."/>
            <person name="Rohde C."/>
            <person name="Rozas J."/>
            <person name="Rubenfield M.J."/>
            <person name="Ruiz A."/>
            <person name="Russo S."/>
            <person name="Salzberg S.L."/>
            <person name="Sanchez-Gracia A."/>
            <person name="Saranga D.J."/>
            <person name="Sato H."/>
            <person name="Schaeffer S.W."/>
            <person name="Schatz M.C."/>
            <person name="Schlenke T."/>
            <person name="Schwartz R."/>
            <person name="Segarra C."/>
            <person name="Singh R.S."/>
            <person name="Sirot L."/>
            <person name="Sirota M."/>
            <person name="Sisneros N.B."/>
            <person name="Smith C.D."/>
            <person name="Smith T.F."/>
            <person name="Spieth J."/>
            <person name="Stage D.E."/>
            <person name="Stark A."/>
            <person name="Stephan W."/>
            <person name="Strausberg R.L."/>
            <person name="Strempel S."/>
            <person name="Sturgill D."/>
            <person name="Sutton G."/>
            <person name="Sutton G.G."/>
            <person name="Tao W."/>
            <person name="Teichmann S."/>
            <person name="Tobari Y.N."/>
            <person name="Tomimura Y."/>
            <person name="Tsolas J.M."/>
            <person name="Valente V.L."/>
            <person name="Venter E."/>
            <person name="Venter J.C."/>
            <person name="Vicario S."/>
            <person name="Vieira F.G."/>
            <person name="Vilella A.J."/>
            <person name="Villasante A."/>
            <person name="Walenz B."/>
            <person name="Wang J."/>
            <person name="Wasserman M."/>
            <person name="Watts T."/>
            <person name="Wilson D."/>
            <person name="Wilson R.K."/>
            <person name="Wing R.A."/>
            <person name="Wolfner M.F."/>
            <person name="Wong A."/>
            <person name="Wong G.K."/>
            <person name="Wu C.I."/>
            <person name="Wu G."/>
            <person name="Yamamoto D."/>
            <person name="Yang H.P."/>
            <person name="Yang S.P."/>
            <person name="Yorke J.A."/>
            <person name="Yoshida K."/>
            <person name="Zdobnov E."/>
            <person name="Zhang P."/>
            <person name="Zhang Y."/>
            <person name="Zimin A.V."/>
            <person name="Baldwin J."/>
            <person name="Abdouelleil A."/>
            <person name="Abdulkadir J."/>
            <person name="Abebe A."/>
            <person name="Abera B."/>
            <person name="Abreu J."/>
            <person name="Acer S.C."/>
            <person name="Aftuck L."/>
            <person name="Alexander A."/>
            <person name="An P."/>
            <person name="Anderson E."/>
            <person name="Anderson S."/>
            <person name="Arachi H."/>
            <person name="Azer M."/>
            <person name="Bachantsang P."/>
            <person name="Barry A."/>
            <person name="Bayul T."/>
            <person name="Berlin A."/>
            <person name="Bessette D."/>
            <person name="Bloom T."/>
            <person name="Blye J."/>
            <person name="Boguslavskiy L."/>
            <person name="Bonnet C."/>
            <person name="Boukhgalter B."/>
            <person name="Bourzgui I."/>
            <person name="Brown A."/>
            <person name="Cahill P."/>
            <person name="Channer S."/>
            <person name="Cheshatsang Y."/>
            <person name="Chuda L."/>
            <person name="Citroen M."/>
            <person name="Collymore A."/>
            <person name="Cooke P."/>
            <person name="Costello M."/>
            <person name="D'Aco K."/>
            <person name="Daza R."/>
            <person name="De Haan G."/>
            <person name="DeGray S."/>
            <person name="DeMaso C."/>
            <person name="Dhargay N."/>
            <person name="Dooley K."/>
            <person name="Dooley E."/>
            <person name="Doricent M."/>
            <person name="Dorje P."/>
            <person name="Dorjee K."/>
            <person name="Dupes A."/>
            <person name="Elong R."/>
            <person name="Falk J."/>
            <person name="Farina A."/>
            <person name="Faro S."/>
            <person name="Ferguson D."/>
            <person name="Fisher S."/>
            <person name="Foley C.D."/>
            <person name="Franke A."/>
            <person name="Friedrich D."/>
            <person name="Gadbois L."/>
            <person name="Gearin G."/>
            <person name="Gearin C.R."/>
            <person name="Giannoukos G."/>
            <person name="Goode T."/>
            <person name="Graham J."/>
            <person name="Grandbois E."/>
            <person name="Grewal S."/>
            <person name="Gyaltsen K."/>
            <person name="Hafez N."/>
            <person name="Hagos B."/>
            <person name="Hall J."/>
            <person name="Henson C."/>
            <person name="Hollinger A."/>
            <person name="Honan T."/>
            <person name="Huard M.D."/>
            <person name="Hughes L."/>
            <person name="Hurhula B."/>
            <person name="Husby M.E."/>
            <person name="Kamat A."/>
            <person name="Kanga B."/>
            <person name="Kashin S."/>
            <person name="Khazanovich D."/>
            <person name="Kisner P."/>
            <person name="Lance K."/>
            <person name="Lara M."/>
            <person name="Lee W."/>
            <person name="Lennon N."/>
            <person name="Letendre F."/>
            <person name="LeVine R."/>
            <person name="Lipovsky A."/>
            <person name="Liu X."/>
            <person name="Liu J."/>
            <person name="Liu S."/>
            <person name="Lokyitsang T."/>
            <person name="Lokyitsang Y."/>
            <person name="Lubonja R."/>
            <person name="Lui A."/>
            <person name="MacDonald P."/>
            <person name="Magnisalis V."/>
            <person name="Maru K."/>
            <person name="Matthews C."/>
            <person name="McCusker W."/>
            <person name="McDonough S."/>
            <person name="Mehta T."/>
            <person name="Meldrim J."/>
            <person name="Meneus L."/>
            <person name="Mihai O."/>
            <person name="Mihalev A."/>
            <person name="Mihova T."/>
            <person name="Mittelman R."/>
            <person name="Mlenga V."/>
            <person name="Montmayeur A."/>
            <person name="Mulrain L."/>
            <person name="Navidi A."/>
            <person name="Naylor J."/>
            <person name="Negash T."/>
            <person name="Nguyen T."/>
            <person name="Nguyen N."/>
            <person name="Nicol R."/>
            <person name="Norbu C."/>
            <person name="Norbu N."/>
            <person name="Novod N."/>
            <person name="O'Neill B."/>
            <person name="Osman S."/>
            <person name="Markiewicz E."/>
            <person name="Oyono O.L."/>
            <person name="Patti C."/>
            <person name="Phunkhang P."/>
            <person name="Pierre F."/>
            <person name="Priest M."/>
            <person name="Raghuraman S."/>
            <person name="Rege F."/>
            <person name="Reyes R."/>
            <person name="Rise C."/>
            <person name="Rogov P."/>
            <person name="Ross K."/>
            <person name="Ryan E."/>
            <person name="Settipalli S."/>
            <person name="Shea T."/>
            <person name="Sherpa N."/>
            <person name="Shi L."/>
            <person name="Shih D."/>
            <person name="Sparrow T."/>
            <person name="Spaulding J."/>
            <person name="Stalker J."/>
            <person name="Stange-Thomann N."/>
            <person name="Stavropoulos S."/>
            <person name="Stone C."/>
            <person name="Strader C."/>
            <person name="Tesfaye S."/>
            <person name="Thomson T."/>
            <person name="Thoulutsang Y."/>
            <person name="Thoulutsang D."/>
            <person name="Topham K."/>
            <person name="Topping I."/>
            <person name="Tsamla T."/>
            <person name="Vassiliev H."/>
            <person name="Vo A."/>
            <person name="Wangchuk T."/>
            <person name="Wangdi T."/>
            <person name="Weiand M."/>
            <person name="Wilkinson J."/>
            <person name="Wilson A."/>
            <person name="Yadav S."/>
            <person name="Young G."/>
            <person name="Yu Q."/>
            <person name="Zembek L."/>
            <person name="Zhong D."/>
            <person name="Zimmer A."/>
            <person name="Zwirko Z."/>
            <person name="Jaffe D.B."/>
            <person name="Alvarez P."/>
            <person name="Brockman W."/>
            <person name="Butler J."/>
            <person name="Chin C."/>
            <person name="Gnerre S."/>
            <person name="Grabherr M."/>
            <person name="Kleber M."/>
            <person name="Mauceli E."/>
            <person name="MacCallum I."/>
        </authorList>
    </citation>
    <scope>NUCLEOTIDE SEQUENCE [LARGE SCALE GENOMIC DNA]</scope>
    <source>
        <strain evidence="14">Tucson 14030-0811.24</strain>
    </source>
</reference>
<feature type="domain" description="Helicase ATP-binding" evidence="12">
    <location>
        <begin position="705"/>
        <end position="896"/>
    </location>
</feature>
<dbReference type="Pfam" id="PF13086">
    <property type="entry name" value="AAA_11"/>
    <property type="match status" value="2"/>
</dbReference>
<keyword evidence="7" id="KW-0347">Helicase</keyword>
<sequence length="1175" mass="134403">MFSLISHFIRSPETQNPLIAEQFDIEDEFLDTQVLKEELKKTRTDDVNQVTVPKSNEEDDWCLGADSGKACLTRKGFITSIDNESGIIDFKISFNKKMCGTTFDQLHQGCKVQYLTYQSNPDDDTINLVKVERLYEGDWENAAGKKLEEAVEALRFENPKYFKTQLRNRLGVVIQRFQSTIEVDTDCGLLTVELDNIEMTFSPKTGDCISIECKVQLDEKYVDKQGEILEVLKITPSRTDVKERCIVESVHNDVVGLSDNAFILKEDVPSNVKLHLDDIVIVDLIECNSSNWSRRAINLTVAEKNFGITNTKYNYNKSNYNVSFSGPEYGIFTELWQKKIFIIKARNKLNKVLQLRSIEINNDDASPQFTLLEPKGTVDIQADEEISLVFEVHTQYYGEVKYVYTLNFDKYKVKRSFLIVVVETEEKARAAEKRLIIADYNIASGRTTYQRNCSYANKVWDRKVDVVPGEYMHPKRRFIGLRLETYDVPQKLRDLYLTRNSRRERSQAITREYPCLTDKLTVNNYAQRFKLFLHLEEIETFIQFRNYDMERAHFQRDGEFLSLQVENLAERRPSLAIGDVVRAIAIWDNDLKMNKSFEGIVTKVLFDRVLLKFNSHFQDNYNNADHRLEFYFSRYALRKQHYAIPQAITQFGENFLFPTKLLKRKFPQLDLSLNDNDEMILFNTKLDWYNINLNSIQKRAIFNILRGEADNMPYVIFGPPGTGKTVTVVETILQLLYNLPGARILVGTPSNSAADLITKRLIGSKVLAPGSFIRLVSQNIVEKDLIPPELMEYCATLDIGNPGTCSDNMLTTASGLKMRCQMNFLGNHRVTIGTCTTLGNFLQVGFKPGHFTHILIDEAGQCTESETIVPIVLLTKQPSQVILAGDPNQLQSIITNPLAKELGFDVSLLERVVQHNPYCKDLVRFPSSSGYNPCLLTKLLYNYRALPSIMNVYSRLFYDNELIPMISDKDSPQAKLLTKLQPIFSNNMEMPPAHGVIFYGIIGENVQERDSPSWFNPSEAQEIFLTTLSLYRRDISPDQIGIITPYTKQVKTIRNMFAGVEVSIPKIGSVEEFQGQERDIILVSTVRSSAAMLPTDSRFNLGFVRCIKRMNVAISRARCLLVVVGNPHLLAVDDSWRRLIIYCAQNNAYFGCEIPEVILTSVNEDNEESSESFDK</sequence>
<evidence type="ECO:0000256" key="2">
    <source>
        <dbReference type="ARBA" id="ARBA00005601"/>
    </source>
</evidence>
<dbReference type="GO" id="GO:0003724">
    <property type="term" value="F:RNA helicase activity"/>
    <property type="evidence" value="ECO:0007669"/>
    <property type="project" value="UniProtKB-EC"/>
</dbReference>
<evidence type="ECO:0000313" key="14">
    <source>
        <dbReference type="Proteomes" id="UP000007798"/>
    </source>
</evidence>
<dbReference type="GO" id="GO:0016787">
    <property type="term" value="F:hydrolase activity"/>
    <property type="evidence" value="ECO:0007669"/>
    <property type="project" value="UniProtKB-KW"/>
</dbReference>
<dbReference type="eggNOG" id="KOG1804">
    <property type="taxonomic scope" value="Eukaryota"/>
</dbReference>
<evidence type="ECO:0000256" key="10">
    <source>
        <dbReference type="ARBA" id="ARBA00047984"/>
    </source>
</evidence>
<evidence type="ECO:0000313" key="13">
    <source>
        <dbReference type="EMBL" id="EDW72323.2"/>
    </source>
</evidence>
<evidence type="ECO:0000256" key="6">
    <source>
        <dbReference type="ARBA" id="ARBA00022801"/>
    </source>
</evidence>
<dbReference type="InterPro" id="IPR041677">
    <property type="entry name" value="DNA2/NAM7_AAA_11"/>
</dbReference>
<evidence type="ECO:0000256" key="3">
    <source>
        <dbReference type="ARBA" id="ARBA00012552"/>
    </source>
</evidence>
<dbReference type="FunCoup" id="B4MJN4">
    <property type="interactions" value="230"/>
</dbReference>
<dbReference type="PANTHER" id="PTHR45418:SF1">
    <property type="entry name" value="CANCER_TESTIS ANTIGEN 55"/>
    <property type="match status" value="1"/>
</dbReference>